<sequence>MANSSRNCYFPSGVIAETNVPCSGEEYTSCCDHTDICLSNGLCLSAGQQPYTLSRGSCTNQKWDQGCPEYCGDVNPEGGCSIVNFSFINGVSRYCCGTAIIDGTQLACRDGEDFTVLTGEVLTGYALLQNITSLNAADSPTESSTESNSTSSSNCPTCSPCINTSDCNETTVGVGVGVPLGVIALATVGWALWERRRRKRAPVVPVTGSSPDELKPPAGYDGGVFAPERKPTRMSELDSPRPAVELNA</sequence>
<feature type="compositionally biased region" description="Basic and acidic residues" evidence="1">
    <location>
        <begin position="227"/>
        <end position="239"/>
    </location>
</feature>
<feature type="compositionally biased region" description="Low complexity" evidence="1">
    <location>
        <begin position="139"/>
        <end position="156"/>
    </location>
</feature>
<dbReference type="EMBL" id="JBFXLU010000389">
    <property type="protein sequence ID" value="KAL2827671.1"/>
    <property type="molecule type" value="Genomic_DNA"/>
</dbReference>
<reference evidence="3 4" key="1">
    <citation type="submission" date="2024-07" db="EMBL/GenBank/DDBJ databases">
        <title>Section-level genome sequencing and comparative genomics of Aspergillus sections Usti and Cavernicolus.</title>
        <authorList>
            <consortium name="Lawrence Berkeley National Laboratory"/>
            <person name="Nybo J.L."/>
            <person name="Vesth T.C."/>
            <person name="Theobald S."/>
            <person name="Frisvad J.C."/>
            <person name="Larsen T.O."/>
            <person name="Kjaerboelling I."/>
            <person name="Rothschild-Mancinelli K."/>
            <person name="Lyhne E.K."/>
            <person name="Kogle M.E."/>
            <person name="Barry K."/>
            <person name="Clum A."/>
            <person name="Na H."/>
            <person name="Ledsgaard L."/>
            <person name="Lin J."/>
            <person name="Lipzen A."/>
            <person name="Kuo A."/>
            <person name="Riley R."/>
            <person name="Mondo S."/>
            <person name="Labutti K."/>
            <person name="Haridas S."/>
            <person name="Pangalinan J."/>
            <person name="Salamov A.A."/>
            <person name="Simmons B.A."/>
            <person name="Magnuson J.K."/>
            <person name="Chen J."/>
            <person name="Drula E."/>
            <person name="Henrissat B."/>
            <person name="Wiebenga A."/>
            <person name="Lubbers R.J."/>
            <person name="Gomes A.C."/>
            <person name="Makela M.R."/>
            <person name="Stajich J."/>
            <person name="Grigoriev I.V."/>
            <person name="Mortensen U.H."/>
            <person name="De Vries R.P."/>
            <person name="Baker S.E."/>
            <person name="Andersen M.R."/>
        </authorList>
    </citation>
    <scope>NUCLEOTIDE SEQUENCE [LARGE SCALE GENOMIC DNA]</scope>
    <source>
        <strain evidence="3 4">CBS 123904</strain>
    </source>
</reference>
<keyword evidence="2" id="KW-0812">Transmembrane</keyword>
<name>A0ABR4IIS9_9EURO</name>
<dbReference type="Proteomes" id="UP001610446">
    <property type="component" value="Unassembled WGS sequence"/>
</dbReference>
<keyword evidence="2" id="KW-0472">Membrane</keyword>
<proteinExistence type="predicted"/>
<gene>
    <name evidence="3" type="ORF">BJY01DRAFT_135727</name>
</gene>
<accession>A0ABR4IIS9</accession>
<organism evidence="3 4">
    <name type="scientific">Aspergillus pseudoustus</name>
    <dbReference type="NCBI Taxonomy" id="1810923"/>
    <lineage>
        <taxon>Eukaryota</taxon>
        <taxon>Fungi</taxon>
        <taxon>Dikarya</taxon>
        <taxon>Ascomycota</taxon>
        <taxon>Pezizomycotina</taxon>
        <taxon>Eurotiomycetes</taxon>
        <taxon>Eurotiomycetidae</taxon>
        <taxon>Eurotiales</taxon>
        <taxon>Aspergillaceae</taxon>
        <taxon>Aspergillus</taxon>
        <taxon>Aspergillus subgen. Nidulantes</taxon>
    </lineage>
</organism>
<evidence type="ECO:0008006" key="5">
    <source>
        <dbReference type="Google" id="ProtNLM"/>
    </source>
</evidence>
<evidence type="ECO:0000256" key="2">
    <source>
        <dbReference type="SAM" id="Phobius"/>
    </source>
</evidence>
<comment type="caution">
    <text evidence="3">The sequence shown here is derived from an EMBL/GenBank/DDBJ whole genome shotgun (WGS) entry which is preliminary data.</text>
</comment>
<keyword evidence="4" id="KW-1185">Reference proteome</keyword>
<evidence type="ECO:0000313" key="4">
    <source>
        <dbReference type="Proteomes" id="UP001610446"/>
    </source>
</evidence>
<feature type="transmembrane region" description="Helical" evidence="2">
    <location>
        <begin position="172"/>
        <end position="193"/>
    </location>
</feature>
<evidence type="ECO:0000256" key="1">
    <source>
        <dbReference type="SAM" id="MobiDB-lite"/>
    </source>
</evidence>
<keyword evidence="2" id="KW-1133">Transmembrane helix</keyword>
<feature type="region of interest" description="Disordered" evidence="1">
    <location>
        <begin position="137"/>
        <end position="156"/>
    </location>
</feature>
<protein>
    <recommendedName>
        <fullName evidence="5">Mid2 domain-containing protein</fullName>
    </recommendedName>
</protein>
<evidence type="ECO:0000313" key="3">
    <source>
        <dbReference type="EMBL" id="KAL2827671.1"/>
    </source>
</evidence>
<feature type="region of interest" description="Disordered" evidence="1">
    <location>
        <begin position="201"/>
        <end position="248"/>
    </location>
</feature>